<evidence type="ECO:0000313" key="11">
    <source>
        <dbReference type="Proteomes" id="UP000287687"/>
    </source>
</evidence>
<dbReference type="Proteomes" id="UP000287687">
    <property type="component" value="Unassembled WGS sequence"/>
</dbReference>
<dbReference type="Gene3D" id="1.10.3720.10">
    <property type="entry name" value="MetI-like"/>
    <property type="match status" value="1"/>
</dbReference>
<dbReference type="RefSeq" id="WP_128441258.1">
    <property type="nucleotide sequence ID" value="NZ_SBIP01000001.1"/>
</dbReference>
<feature type="transmembrane region" description="Helical" evidence="8">
    <location>
        <begin position="75"/>
        <end position="94"/>
    </location>
</feature>
<dbReference type="InterPro" id="IPR000515">
    <property type="entry name" value="MetI-like"/>
</dbReference>
<evidence type="ECO:0000256" key="5">
    <source>
        <dbReference type="ARBA" id="ARBA00022692"/>
    </source>
</evidence>
<feature type="transmembrane region" description="Helical" evidence="8">
    <location>
        <begin position="254"/>
        <end position="275"/>
    </location>
</feature>
<evidence type="ECO:0000256" key="6">
    <source>
        <dbReference type="ARBA" id="ARBA00022989"/>
    </source>
</evidence>
<reference evidence="10 11" key="1">
    <citation type="submission" date="2019-01" db="EMBL/GenBank/DDBJ databases">
        <title>The draft genome of Rhizobium sp. 24NR.</title>
        <authorList>
            <person name="Liu L."/>
            <person name="Liang L."/>
            <person name="Shi S."/>
            <person name="Xu L."/>
            <person name="Wang X."/>
            <person name="Li L."/>
            <person name="Zhang X."/>
        </authorList>
    </citation>
    <scope>NUCLEOTIDE SEQUENCE [LARGE SCALE GENOMIC DNA]</scope>
    <source>
        <strain evidence="10 11">24NR</strain>
    </source>
</reference>
<feature type="transmembrane region" description="Helical" evidence="8">
    <location>
        <begin position="198"/>
        <end position="227"/>
    </location>
</feature>
<proteinExistence type="inferred from homology"/>
<dbReference type="InterPro" id="IPR035906">
    <property type="entry name" value="MetI-like_sf"/>
</dbReference>
<comment type="similarity">
    <text evidence="2">Belongs to the binding-protein-dependent transport system permease family. CysTW subfamily.</text>
</comment>
<dbReference type="GO" id="GO:0055085">
    <property type="term" value="P:transmembrane transport"/>
    <property type="evidence" value="ECO:0007669"/>
    <property type="project" value="InterPro"/>
</dbReference>
<keyword evidence="4" id="KW-1003">Cell membrane</keyword>
<dbReference type="SUPFAM" id="SSF161098">
    <property type="entry name" value="MetI-like"/>
    <property type="match status" value="1"/>
</dbReference>
<comment type="subcellular location">
    <subcellularLocation>
        <location evidence="1 8">Cell membrane</location>
        <topology evidence="1 8">Multi-pass membrane protein</topology>
    </subcellularLocation>
</comment>
<dbReference type="EMBL" id="SBIP01000001">
    <property type="protein sequence ID" value="RWX81434.1"/>
    <property type="molecule type" value="Genomic_DNA"/>
</dbReference>
<evidence type="ECO:0000256" key="8">
    <source>
        <dbReference type="RuleBase" id="RU363032"/>
    </source>
</evidence>
<accession>A0A3S3VPX0</accession>
<comment type="caution">
    <text evidence="10">The sequence shown here is derived from an EMBL/GenBank/DDBJ whole genome shotgun (WGS) entry which is preliminary data.</text>
</comment>
<dbReference type="OrthoDB" id="9807047at2"/>
<feature type="transmembrane region" description="Helical" evidence="8">
    <location>
        <begin position="101"/>
        <end position="125"/>
    </location>
</feature>
<keyword evidence="6 8" id="KW-1133">Transmembrane helix</keyword>
<keyword evidence="3 8" id="KW-0813">Transport</keyword>
<dbReference type="PANTHER" id="PTHR42929">
    <property type="entry name" value="INNER MEMBRANE ABC TRANSPORTER PERMEASE PROTEIN YDCU-RELATED-RELATED"/>
    <property type="match status" value="1"/>
</dbReference>
<gene>
    <name evidence="10" type="ORF">EPK99_03825</name>
</gene>
<evidence type="ECO:0000259" key="9">
    <source>
        <dbReference type="PROSITE" id="PS50928"/>
    </source>
</evidence>
<evidence type="ECO:0000256" key="7">
    <source>
        <dbReference type="ARBA" id="ARBA00023136"/>
    </source>
</evidence>
<evidence type="ECO:0000313" key="10">
    <source>
        <dbReference type="EMBL" id="RWX81434.1"/>
    </source>
</evidence>
<dbReference type="GO" id="GO:0005886">
    <property type="term" value="C:plasma membrane"/>
    <property type="evidence" value="ECO:0007669"/>
    <property type="project" value="UniProtKB-SubCell"/>
</dbReference>
<keyword evidence="7 8" id="KW-0472">Membrane</keyword>
<feature type="domain" description="ABC transmembrane type-1" evidence="9">
    <location>
        <begin position="69"/>
        <end position="275"/>
    </location>
</feature>
<feature type="transmembrane region" description="Helical" evidence="8">
    <location>
        <begin position="155"/>
        <end position="177"/>
    </location>
</feature>
<evidence type="ECO:0000256" key="2">
    <source>
        <dbReference type="ARBA" id="ARBA00007069"/>
    </source>
</evidence>
<evidence type="ECO:0000256" key="4">
    <source>
        <dbReference type="ARBA" id="ARBA00022475"/>
    </source>
</evidence>
<sequence length="285" mass="30400">MAARMTSTSTAGIYSPATALVLLLPLIALFCGAFLYPVGRLLAMAVFDPDFTVRHLAKAVESPLYVNVFLRTARIAAAVTLAAFALGYPVALLMSRLSGRAALFVTACVLVPLWTSVLVRSYAWIVLLQTNGLVNGLLRWLGLTEGPLKLLYTEATVLVAMTHVLLPYMILPIYGALRAIPADYERAARNLGAGAVTSFITVTLPLSLPGIFAGCLIVFILSLGFYITPALVGGPETLMAATLISQQATELLDWPFASALSLLLLAGTLVVVVVFRRFLSLSKGL</sequence>
<dbReference type="AlphaFoldDB" id="A0A3S3VPX0"/>
<dbReference type="CDD" id="cd06261">
    <property type="entry name" value="TM_PBP2"/>
    <property type="match status" value="1"/>
</dbReference>
<dbReference type="PANTHER" id="PTHR42929:SF5">
    <property type="entry name" value="ABC TRANSPORTER PERMEASE PROTEIN"/>
    <property type="match status" value="1"/>
</dbReference>
<protein>
    <submittedName>
        <fullName evidence="10">ABC transporter permease</fullName>
    </submittedName>
</protein>
<keyword evidence="11" id="KW-1185">Reference proteome</keyword>
<name>A0A3S3VPX0_9HYPH</name>
<dbReference type="PROSITE" id="PS50928">
    <property type="entry name" value="ABC_TM1"/>
    <property type="match status" value="1"/>
</dbReference>
<dbReference type="Pfam" id="PF00528">
    <property type="entry name" value="BPD_transp_1"/>
    <property type="match status" value="1"/>
</dbReference>
<organism evidence="10 11">
    <name type="scientific">Neorhizobium lilium</name>
    <dbReference type="NCBI Taxonomy" id="2503024"/>
    <lineage>
        <taxon>Bacteria</taxon>
        <taxon>Pseudomonadati</taxon>
        <taxon>Pseudomonadota</taxon>
        <taxon>Alphaproteobacteria</taxon>
        <taxon>Hyphomicrobiales</taxon>
        <taxon>Rhizobiaceae</taxon>
        <taxon>Rhizobium/Agrobacterium group</taxon>
        <taxon>Neorhizobium</taxon>
    </lineage>
</organism>
<evidence type="ECO:0000256" key="3">
    <source>
        <dbReference type="ARBA" id="ARBA00022448"/>
    </source>
</evidence>
<feature type="transmembrane region" description="Helical" evidence="8">
    <location>
        <begin position="12"/>
        <end position="36"/>
    </location>
</feature>
<keyword evidence="5 8" id="KW-0812">Transmembrane</keyword>
<evidence type="ECO:0000256" key="1">
    <source>
        <dbReference type="ARBA" id="ARBA00004651"/>
    </source>
</evidence>